<evidence type="ECO:0000256" key="8">
    <source>
        <dbReference type="ARBA" id="ARBA00034078"/>
    </source>
</evidence>
<comment type="cofactor">
    <cofactor evidence="11">
        <name>Mo-molybdopterin</name>
        <dbReference type="ChEBI" id="CHEBI:71302"/>
    </cofactor>
    <text evidence="11">Binds 1 Mo-molybdopterin (Mo-MPT) cofactor per subunit.</text>
</comment>
<keyword evidence="10" id="KW-0274">FAD</keyword>
<evidence type="ECO:0000313" key="15">
    <source>
        <dbReference type="RefSeq" id="XP_041432125.1"/>
    </source>
</evidence>
<keyword evidence="4 11" id="KW-0479">Metal-binding</keyword>
<dbReference type="InterPro" id="IPR005107">
    <property type="entry name" value="CO_DH_flav_C"/>
</dbReference>
<dbReference type="Gene3D" id="3.30.43.10">
    <property type="entry name" value="Uridine Diphospho-n-acetylenolpyruvylglucosamine Reductase, domain 2"/>
    <property type="match status" value="1"/>
</dbReference>
<dbReference type="AlphaFoldDB" id="A0A8J1LTT2"/>
<dbReference type="Gene3D" id="3.30.365.10">
    <property type="entry name" value="Aldehyde oxidase/xanthine dehydrogenase, molybdopterin binding domain"/>
    <property type="match status" value="4"/>
</dbReference>
<dbReference type="GeneID" id="108701448"/>
<reference evidence="14 15" key="1">
    <citation type="submission" date="2025-04" db="UniProtKB">
        <authorList>
            <consortium name="RefSeq"/>
        </authorList>
    </citation>
    <scope>IDENTIFICATION</scope>
    <source>
        <strain evidence="14 15">J_2021</strain>
        <tissue evidence="14 15">Erythrocytes</tissue>
    </source>
</reference>
<dbReference type="InterPro" id="IPR016166">
    <property type="entry name" value="FAD-bd_PCMH"/>
</dbReference>
<dbReference type="InterPro" id="IPR036318">
    <property type="entry name" value="FAD-bd_PCMH-like_sf"/>
</dbReference>
<evidence type="ECO:0000259" key="12">
    <source>
        <dbReference type="PROSITE" id="PS51387"/>
    </source>
</evidence>
<dbReference type="SMART" id="SM01092">
    <property type="entry name" value="CO_deh_flav_C"/>
    <property type="match status" value="1"/>
</dbReference>
<dbReference type="GO" id="GO:0005506">
    <property type="term" value="F:iron ion binding"/>
    <property type="evidence" value="ECO:0007669"/>
    <property type="project" value="InterPro"/>
</dbReference>
<dbReference type="InterPro" id="IPR016208">
    <property type="entry name" value="Ald_Oxase/xanthine_DH-like"/>
</dbReference>
<feature type="domain" description="FAD-binding PCMH-type" evidence="12">
    <location>
        <begin position="12"/>
        <end position="194"/>
    </location>
</feature>
<dbReference type="Gene3D" id="3.30.390.50">
    <property type="entry name" value="CO dehydrogenase flavoprotein, C-terminal domain"/>
    <property type="match status" value="1"/>
</dbReference>
<dbReference type="Pfam" id="PF20256">
    <property type="entry name" value="MoCoBD_2"/>
    <property type="match status" value="1"/>
</dbReference>
<evidence type="ECO:0000256" key="1">
    <source>
        <dbReference type="ARBA" id="ARBA00001974"/>
    </source>
</evidence>
<dbReference type="PROSITE" id="PS51387">
    <property type="entry name" value="FAD_PCMH"/>
    <property type="match status" value="1"/>
</dbReference>
<dbReference type="SUPFAM" id="SSF56176">
    <property type="entry name" value="FAD-binding/transporter-associated domain-like"/>
    <property type="match status" value="1"/>
</dbReference>
<name>A0A8J1LTT2_XENLA</name>
<dbReference type="InterPro" id="IPR036856">
    <property type="entry name" value="Ald_Oxase/Xan_DH_a/b_sf"/>
</dbReference>
<evidence type="ECO:0000256" key="10">
    <source>
        <dbReference type="PIRSR" id="PIRSR000127-2"/>
    </source>
</evidence>
<dbReference type="SUPFAM" id="SSF56003">
    <property type="entry name" value="Molybdenum cofactor-binding domain"/>
    <property type="match status" value="1"/>
</dbReference>
<dbReference type="KEGG" id="xla:108701448"/>
<dbReference type="SUPFAM" id="SSF54665">
    <property type="entry name" value="CO dehydrogenase molybdoprotein N-domain-like"/>
    <property type="match status" value="1"/>
</dbReference>
<evidence type="ECO:0000256" key="5">
    <source>
        <dbReference type="ARBA" id="ARBA00023002"/>
    </source>
</evidence>
<dbReference type="FunFam" id="3.30.43.10:FF:000001">
    <property type="entry name" value="Xanthine dehydrogenase/oxidase"/>
    <property type="match status" value="1"/>
</dbReference>
<gene>
    <name evidence="14 15" type="primary">LOC108701448</name>
</gene>
<dbReference type="PIRSF" id="PIRSF000127">
    <property type="entry name" value="Xanthine_DH"/>
    <property type="match status" value="1"/>
</dbReference>
<comment type="similarity">
    <text evidence="2">Belongs to the xanthine dehydrogenase family.</text>
</comment>
<dbReference type="FunFam" id="3.30.365.10:FF:000002">
    <property type="entry name" value="Xanthine dehydrogenase oxidase"/>
    <property type="match status" value="1"/>
</dbReference>
<dbReference type="InterPro" id="IPR037165">
    <property type="entry name" value="AldOxase/xan_DH_Mopterin-bd_sf"/>
</dbReference>
<keyword evidence="10" id="KW-0285">Flavoprotein</keyword>
<dbReference type="InterPro" id="IPR002346">
    <property type="entry name" value="Mopterin_DH_FAD-bd"/>
</dbReference>
<keyword evidence="5" id="KW-0560">Oxidoreductase</keyword>
<dbReference type="RefSeq" id="XP_041432125.1">
    <property type="nucleotide sequence ID" value="XM_041576191.1"/>
</dbReference>
<dbReference type="InterPro" id="IPR016167">
    <property type="entry name" value="FAD-bd_PCMH_sub1"/>
</dbReference>
<dbReference type="PANTHER" id="PTHR45444:SF3">
    <property type="entry name" value="XANTHINE DEHYDROGENASE"/>
    <property type="match status" value="1"/>
</dbReference>
<dbReference type="GO" id="GO:0016491">
    <property type="term" value="F:oxidoreductase activity"/>
    <property type="evidence" value="ECO:0007669"/>
    <property type="project" value="UniProtKB-KW"/>
</dbReference>
<evidence type="ECO:0000256" key="3">
    <source>
        <dbReference type="ARBA" id="ARBA00022714"/>
    </source>
</evidence>
<dbReference type="Gene3D" id="3.30.465.10">
    <property type="match status" value="1"/>
</dbReference>
<keyword evidence="6" id="KW-0408">Iron</keyword>
<evidence type="ECO:0000256" key="4">
    <source>
        <dbReference type="ARBA" id="ARBA00022723"/>
    </source>
</evidence>
<dbReference type="SMART" id="SM01008">
    <property type="entry name" value="Ald_Xan_dh_C"/>
    <property type="match status" value="1"/>
</dbReference>
<keyword evidence="7" id="KW-0411">Iron-sulfur</keyword>
<dbReference type="Pfam" id="PF01315">
    <property type="entry name" value="Ald_Xan_dh_C"/>
    <property type="match status" value="1"/>
</dbReference>
<accession>A0A8J1LTT2</accession>
<dbReference type="SUPFAM" id="SSF55447">
    <property type="entry name" value="CO dehydrogenase flavoprotein C-terminal domain-like"/>
    <property type="match status" value="1"/>
</dbReference>
<dbReference type="InterPro" id="IPR008274">
    <property type="entry name" value="AldOxase/xan_DH_MoCoBD1"/>
</dbReference>
<comment type="cofactor">
    <cofactor evidence="8">
        <name>[2Fe-2S] cluster</name>
        <dbReference type="ChEBI" id="CHEBI:190135"/>
    </cofactor>
</comment>
<dbReference type="FunFam" id="3.30.465.10:FF:000004">
    <property type="entry name" value="Xanthine dehydrogenase/oxidase"/>
    <property type="match status" value="1"/>
</dbReference>
<feature type="binding site" evidence="10">
    <location>
        <position position="184"/>
    </location>
    <ligand>
        <name>FAD</name>
        <dbReference type="ChEBI" id="CHEBI:57692"/>
    </ligand>
</feature>
<sequence>MEEDPKNRILVLQGDKSTWVTPSCLNELLDLKAVYPMAPLVVGNTLIGPQVKLTGSYYPVIISLSRVPELSVMSYTEKGITIGAACSLSMVRSILSEVVSQLPEEKNKMFRVLLQQLSVQNLRNDASLGGSILSGSATWELNPILAVGHCTFNLASKDRRRKVSLRQLLFGEPGIAAQRPEELLISIDIPFSKKWEFVSAFRQVQRWESAVPSVVAAMSVLLKDGTDLILAMNIYYGGSESACLFAKWVSEQLIGRHWNEAMLDEACRLFLGEIRLRDSTFGVMADHERTLAVSFLFKFYLQILQELNKNSNFLQKPIFDALKTNVLLNKKNPIYDLQQRISNGFHLNQDEDDNLSYSYEGINGETIKHQAHMLHTIAEEEFDDEGSHVVEGELFLALVTSTRHHAKIISIHSEDALKLPGVVDVITAVDVPRANDKDVFAEHEVHYIGQVVCAVVADTKKRASLGASRIRVDYEDLEPVILSIQDAVKNNSYFEPTRKLEQGNIEEAFQNAYHILEGEDYIGGQDDSLLPSHTLSVIPRLEENEIEVLVSTNDPALIQAAVATALNIPSDFVICHGEPQRDLEAQNYQAASLAAITAVAAHKTGQIVHSVLEWREEGSISRYQSPFLGKYKVGYKSDGTIIALDITYYCNAGHRLDESSNVLAVSLLSAQNAYYIPNTRCCVVACRTNSQAKSFCRGCGFPRAGMLAEIWVDAVADRCALPPEKVRQINLHGSVGHVAFKRDFDSSNLLKCWNECIQKSSYHKRHAAAKESNKQCPWKKKGLSVIPVMFPAGFIADVLNQASVLVHVSVDGWVLLTPAGNETQEETHAIMMQVASRELRIPISHIYISETNTTISSTTSDTRSSVTSTVYALAVREACQILLQRLRPVIMLNQDATWMEYVQEAFHLRICLSAAGHYRSTEAVDWCLKEGLESPNFIFGAACSEVELDCSTGYHKCLRIDVVVDVGSSVNRTKNTDQIKDAFVQSLDIFTSEDFKYSLHGSLNGAQCEEPEVAKAPEQFNVTLLESSLPNLNVSCSPKAVEETSLFFGASVFFALKDAVLSARKDAGLPGTVSLPLPVRPQHLRIACGSHFIHTAQLSNPEEQSI</sequence>
<feature type="binding site" evidence="10">
    <location>
        <begin position="40"/>
        <end position="47"/>
    </location>
    <ligand>
        <name>FAD</name>
        <dbReference type="ChEBI" id="CHEBI:57692"/>
    </ligand>
</feature>
<keyword evidence="13" id="KW-1185">Reference proteome</keyword>
<dbReference type="GO" id="GO:0051537">
    <property type="term" value="F:2 iron, 2 sulfur cluster binding"/>
    <property type="evidence" value="ECO:0007669"/>
    <property type="project" value="UniProtKB-KW"/>
</dbReference>
<dbReference type="Proteomes" id="UP000186698">
    <property type="component" value="Chromosome 9_10L"/>
</dbReference>
<proteinExistence type="inferred from homology"/>
<dbReference type="InterPro" id="IPR036683">
    <property type="entry name" value="CO_DH_flav_C_dom_sf"/>
</dbReference>
<dbReference type="Pfam" id="PF02738">
    <property type="entry name" value="MoCoBD_1"/>
    <property type="match status" value="1"/>
</dbReference>
<protein>
    <submittedName>
        <fullName evidence="14">aldehyde oxidase 2 isoform X1</fullName>
    </submittedName>
</protein>
<evidence type="ECO:0000313" key="14">
    <source>
        <dbReference type="RefSeq" id="XP_018091642.1"/>
    </source>
</evidence>
<evidence type="ECO:0000256" key="7">
    <source>
        <dbReference type="ARBA" id="ARBA00023014"/>
    </source>
</evidence>
<feature type="binding site" evidence="10">
    <location>
        <position position="202"/>
    </location>
    <ligand>
        <name>FAD</name>
        <dbReference type="ChEBI" id="CHEBI:57692"/>
    </ligand>
</feature>
<evidence type="ECO:0000256" key="6">
    <source>
        <dbReference type="ARBA" id="ARBA00023004"/>
    </source>
</evidence>
<evidence type="ECO:0000256" key="9">
    <source>
        <dbReference type="PIRSR" id="PIRSR000127-1"/>
    </source>
</evidence>
<organism evidence="13 15">
    <name type="scientific">Xenopus laevis</name>
    <name type="common">African clawed frog</name>
    <dbReference type="NCBI Taxonomy" id="8355"/>
    <lineage>
        <taxon>Eukaryota</taxon>
        <taxon>Metazoa</taxon>
        <taxon>Chordata</taxon>
        <taxon>Craniata</taxon>
        <taxon>Vertebrata</taxon>
        <taxon>Euteleostomi</taxon>
        <taxon>Amphibia</taxon>
        <taxon>Batrachia</taxon>
        <taxon>Anura</taxon>
        <taxon>Pipoidea</taxon>
        <taxon>Pipidae</taxon>
        <taxon>Xenopodinae</taxon>
        <taxon>Xenopus</taxon>
        <taxon>Xenopus</taxon>
    </lineage>
</organism>
<dbReference type="PANTHER" id="PTHR45444">
    <property type="entry name" value="XANTHINE DEHYDROGENASE"/>
    <property type="match status" value="1"/>
</dbReference>
<dbReference type="Gene3D" id="3.90.1170.50">
    <property type="entry name" value="Aldehyde oxidase/xanthine dehydrogenase, a/b hammerhead"/>
    <property type="match status" value="1"/>
</dbReference>
<dbReference type="InterPro" id="IPR016169">
    <property type="entry name" value="FAD-bd_PCMH_sub2"/>
</dbReference>
<dbReference type="Pfam" id="PF00941">
    <property type="entry name" value="FAD_binding_5"/>
    <property type="match status" value="1"/>
</dbReference>
<dbReference type="FunFam" id="3.90.1170.50:FF:000001">
    <property type="entry name" value="Aldehyde oxidase 1"/>
    <property type="match status" value="1"/>
</dbReference>
<dbReference type="Pfam" id="PF03450">
    <property type="entry name" value="CO_deh_flav_C"/>
    <property type="match status" value="1"/>
</dbReference>
<keyword evidence="11" id="KW-0500">Molybdenum</keyword>
<dbReference type="RefSeq" id="XP_018091642.1">
    <property type="nucleotide sequence ID" value="XM_018236153.2"/>
</dbReference>
<keyword evidence="3" id="KW-0001">2Fe-2S</keyword>
<dbReference type="InterPro" id="IPR000674">
    <property type="entry name" value="Ald_Oxase/Xan_DH_a/b"/>
</dbReference>
<feature type="active site" description="Proton acceptor" evidence="9">
    <location>
        <position position="1043"/>
    </location>
</feature>
<evidence type="ECO:0000313" key="13">
    <source>
        <dbReference type="Proteomes" id="UP000186698"/>
    </source>
</evidence>
<evidence type="ECO:0000256" key="11">
    <source>
        <dbReference type="PIRSR" id="PIRSR000127-3"/>
    </source>
</evidence>
<evidence type="ECO:0000256" key="2">
    <source>
        <dbReference type="ARBA" id="ARBA00006849"/>
    </source>
</evidence>
<comment type="cofactor">
    <cofactor evidence="1 10">
        <name>FAD</name>
        <dbReference type="ChEBI" id="CHEBI:57692"/>
    </cofactor>
</comment>
<dbReference type="OrthoDB" id="9890660at2759"/>
<dbReference type="InterPro" id="IPR046867">
    <property type="entry name" value="AldOxase/xan_DH_MoCoBD2"/>
</dbReference>
<dbReference type="GO" id="GO:0071949">
    <property type="term" value="F:FAD binding"/>
    <property type="evidence" value="ECO:0007669"/>
    <property type="project" value="InterPro"/>
</dbReference>
<feature type="binding site" evidence="11">
    <location>
        <position position="697"/>
    </location>
    <ligand>
        <name>Mo-molybdopterin</name>
        <dbReference type="ChEBI" id="CHEBI:71302"/>
    </ligand>
    <ligandPart>
        <name>Mo</name>
        <dbReference type="ChEBI" id="CHEBI:28685"/>
    </ligandPart>
</feature>